<accession>A0ACB8A0L0</accession>
<organism evidence="1 2">
    <name type="scientific">Hygrophoropsis aurantiaca</name>
    <dbReference type="NCBI Taxonomy" id="72124"/>
    <lineage>
        <taxon>Eukaryota</taxon>
        <taxon>Fungi</taxon>
        <taxon>Dikarya</taxon>
        <taxon>Basidiomycota</taxon>
        <taxon>Agaricomycotina</taxon>
        <taxon>Agaricomycetes</taxon>
        <taxon>Agaricomycetidae</taxon>
        <taxon>Boletales</taxon>
        <taxon>Coniophorineae</taxon>
        <taxon>Hygrophoropsidaceae</taxon>
        <taxon>Hygrophoropsis</taxon>
    </lineage>
</organism>
<proteinExistence type="predicted"/>
<protein>
    <submittedName>
        <fullName evidence="1">Uncharacterized protein</fullName>
    </submittedName>
</protein>
<evidence type="ECO:0000313" key="1">
    <source>
        <dbReference type="EMBL" id="KAH7906921.1"/>
    </source>
</evidence>
<dbReference type="Proteomes" id="UP000790377">
    <property type="component" value="Unassembled WGS sequence"/>
</dbReference>
<dbReference type="EMBL" id="MU267960">
    <property type="protein sequence ID" value="KAH7906921.1"/>
    <property type="molecule type" value="Genomic_DNA"/>
</dbReference>
<reference evidence="1" key="1">
    <citation type="journal article" date="2021" name="New Phytol.">
        <title>Evolutionary innovations through gain and loss of genes in the ectomycorrhizal Boletales.</title>
        <authorList>
            <person name="Wu G."/>
            <person name="Miyauchi S."/>
            <person name="Morin E."/>
            <person name="Kuo A."/>
            <person name="Drula E."/>
            <person name="Varga T."/>
            <person name="Kohler A."/>
            <person name="Feng B."/>
            <person name="Cao Y."/>
            <person name="Lipzen A."/>
            <person name="Daum C."/>
            <person name="Hundley H."/>
            <person name="Pangilinan J."/>
            <person name="Johnson J."/>
            <person name="Barry K."/>
            <person name="LaButti K."/>
            <person name="Ng V."/>
            <person name="Ahrendt S."/>
            <person name="Min B."/>
            <person name="Choi I.G."/>
            <person name="Park H."/>
            <person name="Plett J.M."/>
            <person name="Magnuson J."/>
            <person name="Spatafora J.W."/>
            <person name="Nagy L.G."/>
            <person name="Henrissat B."/>
            <person name="Grigoriev I.V."/>
            <person name="Yang Z.L."/>
            <person name="Xu J."/>
            <person name="Martin F.M."/>
        </authorList>
    </citation>
    <scope>NUCLEOTIDE SEQUENCE</scope>
    <source>
        <strain evidence="1">ATCC 28755</strain>
    </source>
</reference>
<comment type="caution">
    <text evidence="1">The sequence shown here is derived from an EMBL/GenBank/DDBJ whole genome shotgun (WGS) entry which is preliminary data.</text>
</comment>
<keyword evidence="2" id="KW-1185">Reference proteome</keyword>
<gene>
    <name evidence="1" type="ORF">BJ138DRAFT_1182779</name>
</gene>
<name>A0ACB8A0L0_9AGAM</name>
<evidence type="ECO:0000313" key="2">
    <source>
        <dbReference type="Proteomes" id="UP000790377"/>
    </source>
</evidence>
<sequence>MLAAPLEPAVYSTLQDLSYVLGLAPRSQLPTVIRAPSTSLRYRELLTTNPRTNVSQSNIAAKSLQHPGVVVIRTDDDDGDNSGYPSASSNPASNFIAPYVVNVLSSVPVNAAAIRQNYLITPSDAHVFEDGIRNTMRDRMARALRIFEVRGNKAIVLGAFGCGSSENRIEMVAELWAELLVCEERSAEGDDPTIGINSVKQPAKFKDVFEEVVFAVPGKLHEPFKKAFEMRVFEAVVSGAATFSNGSNTVCNSYV</sequence>